<dbReference type="SUPFAM" id="SSF51735">
    <property type="entry name" value="NAD(P)-binding Rossmann-fold domains"/>
    <property type="match status" value="1"/>
</dbReference>
<keyword evidence="14" id="KW-1185">Reference proteome</keyword>
<feature type="binding site" evidence="8">
    <location>
        <position position="139"/>
    </location>
    <ligand>
        <name>substrate</name>
    </ligand>
</feature>
<sequence>MKLTLVGGGGFRVPHIASVFQTGQLDELCLYDVDQARLEVMRNVLDQLDMSAAIGAVTVTTSLEEAVSGADYVFSAMRVSGACGRVIDEREALSRGILGQETVGIAGYAFAFRQIPEALRLARAVAELAPSAWVLNFTNPAGIITQAMRTVYPRVVGICDTPIGMVRRAMHVLGIDEGEAEYDYVGLNHLGWLRTMVVGGTDCLPELLADDAMLGRMEEAHVIGMQWIRALGHMPNEYLYYYYKNREIVERLQHGQTRGEFLVKQQGHFYEAASAFPDQAGRLWQEADAERNATYMAEARQEGEERPDEGIEGGYQRVALELINALSSDGQSSGAESSGLMILGVGNSDADDVADNGLLIPELRADAIVEVPCRVDALGIHPQRPARVSGPELGLMASVKACEELVIDAALAGDREIAWKALASHPLVDSIDVAREVLDAYMRANPDIARVFD</sequence>
<dbReference type="PANTHER" id="PTHR32092">
    <property type="entry name" value="6-PHOSPHO-BETA-GLUCOSIDASE-RELATED"/>
    <property type="match status" value="1"/>
</dbReference>
<feature type="site" description="Increases basicity of active site Tyr" evidence="10">
    <location>
        <position position="101"/>
    </location>
</feature>
<dbReference type="GO" id="GO:0016616">
    <property type="term" value="F:oxidoreductase activity, acting on the CH-OH group of donors, NAD or NADP as acceptor"/>
    <property type="evidence" value="ECO:0007669"/>
    <property type="project" value="InterPro"/>
</dbReference>
<keyword evidence="3 11" id="KW-0378">Hydrolase</keyword>
<dbReference type="Gene3D" id="3.40.50.720">
    <property type="entry name" value="NAD(P)-binding Rossmann-like Domain"/>
    <property type="match status" value="1"/>
</dbReference>
<keyword evidence="5 9" id="KW-0464">Manganese</keyword>
<feature type="active site" description="Proton acceptor" evidence="7">
    <location>
        <position position="238"/>
    </location>
</feature>
<evidence type="ECO:0000256" key="3">
    <source>
        <dbReference type="ARBA" id="ARBA00022801"/>
    </source>
</evidence>
<dbReference type="InterPro" id="IPR001088">
    <property type="entry name" value="Glyco_hydro_4"/>
</dbReference>
<dbReference type="GO" id="GO:0005975">
    <property type="term" value="P:carbohydrate metabolic process"/>
    <property type="evidence" value="ECO:0007669"/>
    <property type="project" value="InterPro"/>
</dbReference>
<dbReference type="GO" id="GO:0046872">
    <property type="term" value="F:metal ion binding"/>
    <property type="evidence" value="ECO:0007669"/>
    <property type="project" value="UniProtKB-KW"/>
</dbReference>
<reference evidence="13 14" key="1">
    <citation type="submission" date="2020-10" db="EMBL/GenBank/DDBJ databases">
        <title>Trueperella pecoris sp. nov. isolated from bovine and porcine specimens.</title>
        <authorList>
            <person name="Schoenecker L."/>
            <person name="Schnydrig P."/>
            <person name="Brodard I."/>
            <person name="Thomann A."/>
            <person name="Hemphill A."/>
            <person name="Rodriguez-Campos S."/>
            <person name="Perreten V."/>
            <person name="Jores J."/>
            <person name="Kittl S."/>
        </authorList>
    </citation>
    <scope>NUCLEOTIDE SEQUENCE [LARGE SCALE GENOMIC DNA]</scope>
    <source>
        <strain evidence="13 14">15A0121</strain>
    </source>
</reference>
<dbReference type="RefSeq" id="WP_197551232.1">
    <property type="nucleotide sequence ID" value="NZ_CP063213.1"/>
</dbReference>
<name>A0A7M1QUK9_9ACTO</name>
<comment type="cofactor">
    <cofactor evidence="11">
        <name>NAD(+)</name>
        <dbReference type="ChEBI" id="CHEBI:57540"/>
    </cofactor>
    <text evidence="11">Binds 1 NAD(+) per subunit.</text>
</comment>
<accession>A0A7M1QUK9</accession>
<dbReference type="EMBL" id="CP063213">
    <property type="protein sequence ID" value="QOR45740.1"/>
    <property type="molecule type" value="Genomic_DNA"/>
</dbReference>
<evidence type="ECO:0000256" key="4">
    <source>
        <dbReference type="ARBA" id="ARBA00023027"/>
    </source>
</evidence>
<comment type="similarity">
    <text evidence="1 11">Belongs to the glycosyl hydrolase 4 family.</text>
</comment>
<keyword evidence="4 11" id="KW-0520">NAD</keyword>
<evidence type="ECO:0000313" key="13">
    <source>
        <dbReference type="EMBL" id="QOR45740.1"/>
    </source>
</evidence>
<dbReference type="Pfam" id="PF11975">
    <property type="entry name" value="Glyco_hydro_4C"/>
    <property type="match status" value="1"/>
</dbReference>
<dbReference type="GO" id="GO:0004553">
    <property type="term" value="F:hydrolase activity, hydrolyzing O-glycosyl compounds"/>
    <property type="evidence" value="ECO:0007669"/>
    <property type="project" value="InterPro"/>
</dbReference>
<dbReference type="Proteomes" id="UP000595053">
    <property type="component" value="Chromosome"/>
</dbReference>
<feature type="binding site" evidence="8">
    <location>
        <position position="85"/>
    </location>
    <ligand>
        <name>substrate</name>
    </ligand>
</feature>
<dbReference type="InterPro" id="IPR015955">
    <property type="entry name" value="Lactate_DH/Glyco_Ohase_4_C"/>
</dbReference>
<evidence type="ECO:0000256" key="1">
    <source>
        <dbReference type="ARBA" id="ARBA00010141"/>
    </source>
</evidence>
<dbReference type="InterPro" id="IPR036291">
    <property type="entry name" value="NAD(P)-bd_dom_sf"/>
</dbReference>
<keyword evidence="6 11" id="KW-0326">Glycosidase</keyword>
<feature type="binding site" evidence="9">
    <location>
        <position position="159"/>
    </location>
    <ligand>
        <name>Mn(2+)</name>
        <dbReference type="ChEBI" id="CHEBI:29035"/>
    </ligand>
</feature>
<keyword evidence="9" id="KW-0533">Nickel</keyword>
<keyword evidence="2 9" id="KW-0479">Metal-binding</keyword>
<evidence type="ECO:0000256" key="9">
    <source>
        <dbReference type="PIRSR" id="PIRSR601088-3"/>
    </source>
</evidence>
<dbReference type="Pfam" id="PF02056">
    <property type="entry name" value="Glyco_hydro_4"/>
    <property type="match status" value="1"/>
</dbReference>
<dbReference type="SUPFAM" id="SSF56327">
    <property type="entry name" value="LDH C-terminal domain-like"/>
    <property type="match status" value="1"/>
</dbReference>
<accession>A0A8A5U5C0</accession>
<evidence type="ECO:0000313" key="14">
    <source>
        <dbReference type="Proteomes" id="UP000595053"/>
    </source>
</evidence>
<feature type="domain" description="Glycosyl hydrolase family 4 C-terminal" evidence="12">
    <location>
        <begin position="184"/>
        <end position="428"/>
    </location>
</feature>
<proteinExistence type="inferred from homology"/>
<feature type="active site" description="Proton donor" evidence="7">
    <location>
        <position position="160"/>
    </location>
</feature>
<dbReference type="InterPro" id="IPR022616">
    <property type="entry name" value="Glyco_hydro_4_C"/>
</dbReference>
<protein>
    <submittedName>
        <fullName evidence="13">6-phospho-beta-glucosidase</fullName>
    </submittedName>
</protein>
<dbReference type="PANTHER" id="PTHR32092:SF5">
    <property type="entry name" value="6-PHOSPHO-BETA-GLUCOSIDASE"/>
    <property type="match status" value="1"/>
</dbReference>
<organism evidence="13 14">
    <name type="scientific">Trueperella pecoris</name>
    <dbReference type="NCBI Taxonomy" id="2733571"/>
    <lineage>
        <taxon>Bacteria</taxon>
        <taxon>Bacillati</taxon>
        <taxon>Actinomycetota</taxon>
        <taxon>Actinomycetes</taxon>
        <taxon>Actinomycetales</taxon>
        <taxon>Actinomycetaceae</taxon>
        <taxon>Trueperella</taxon>
    </lineage>
</organism>
<evidence type="ECO:0000256" key="7">
    <source>
        <dbReference type="PIRSR" id="PIRSR601088-1"/>
    </source>
</evidence>
<dbReference type="AlphaFoldDB" id="A0A7M1QUK9"/>
<evidence type="ECO:0000256" key="11">
    <source>
        <dbReference type="RuleBase" id="RU361152"/>
    </source>
</evidence>
<feature type="binding site" evidence="9">
    <location>
        <position position="189"/>
    </location>
    <ligand>
        <name>Mn(2+)</name>
        <dbReference type="ChEBI" id="CHEBI:29035"/>
    </ligand>
</feature>
<evidence type="ECO:0000256" key="5">
    <source>
        <dbReference type="ARBA" id="ARBA00023211"/>
    </source>
</evidence>
<keyword evidence="9" id="KW-0408">Iron</keyword>
<evidence type="ECO:0000256" key="6">
    <source>
        <dbReference type="ARBA" id="ARBA00023295"/>
    </source>
</evidence>
<evidence type="ECO:0000256" key="8">
    <source>
        <dbReference type="PIRSR" id="PIRSR601088-2"/>
    </source>
</evidence>
<evidence type="ECO:0000259" key="12">
    <source>
        <dbReference type="Pfam" id="PF11975"/>
    </source>
</evidence>
<evidence type="ECO:0000256" key="2">
    <source>
        <dbReference type="ARBA" id="ARBA00022723"/>
    </source>
</evidence>
<dbReference type="PRINTS" id="PR00732">
    <property type="entry name" value="GLHYDRLASE4"/>
</dbReference>
<gene>
    <name evidence="13" type="ORF">INS88_00425</name>
</gene>
<keyword evidence="9" id="KW-0170">Cobalt</keyword>
<evidence type="ECO:0000256" key="10">
    <source>
        <dbReference type="PIRSR" id="PIRSR601088-4"/>
    </source>
</evidence>
<dbReference type="Gene3D" id="3.90.110.10">
    <property type="entry name" value="Lactate dehydrogenase/glycoside hydrolase, family 4, C-terminal"/>
    <property type="match status" value="1"/>
</dbReference>